<sequence length="62" mass="7125">MERTIQFASHTLSVILKQEYIDTINSPATLARNYIFFIEHTIDEISLTYHGITLNGVLTKLE</sequence>
<accession>A0A819Q791</accession>
<evidence type="ECO:0000313" key="3">
    <source>
        <dbReference type="Proteomes" id="UP000663874"/>
    </source>
</evidence>
<comment type="caution">
    <text evidence="2">The sequence shown here is derived from an EMBL/GenBank/DDBJ whole genome shotgun (WGS) entry which is preliminary data.</text>
</comment>
<proteinExistence type="predicted"/>
<evidence type="ECO:0000313" key="1">
    <source>
        <dbReference type="EMBL" id="CAF3932374.1"/>
    </source>
</evidence>
<protein>
    <submittedName>
        <fullName evidence="2">Uncharacterized protein</fullName>
    </submittedName>
</protein>
<reference evidence="2" key="1">
    <citation type="submission" date="2021-02" db="EMBL/GenBank/DDBJ databases">
        <authorList>
            <person name="Nowell W R."/>
        </authorList>
    </citation>
    <scope>NUCLEOTIDE SEQUENCE</scope>
</reference>
<organism evidence="2 3">
    <name type="scientific">Rotaria sordida</name>
    <dbReference type="NCBI Taxonomy" id="392033"/>
    <lineage>
        <taxon>Eukaryota</taxon>
        <taxon>Metazoa</taxon>
        <taxon>Spiralia</taxon>
        <taxon>Gnathifera</taxon>
        <taxon>Rotifera</taxon>
        <taxon>Eurotatoria</taxon>
        <taxon>Bdelloidea</taxon>
        <taxon>Philodinida</taxon>
        <taxon>Philodinidae</taxon>
        <taxon>Rotaria</taxon>
    </lineage>
</organism>
<evidence type="ECO:0000313" key="2">
    <source>
        <dbReference type="EMBL" id="CAF4026929.1"/>
    </source>
</evidence>
<gene>
    <name evidence="2" type="ORF">FNK824_LOCUS27413</name>
    <name evidence="1" type="ORF">OTI717_LOCUS25416</name>
</gene>
<dbReference type="Proteomes" id="UP000663874">
    <property type="component" value="Unassembled WGS sequence"/>
</dbReference>
<dbReference type="EMBL" id="CAJOAX010005039">
    <property type="protein sequence ID" value="CAF3932374.1"/>
    <property type="molecule type" value="Genomic_DNA"/>
</dbReference>
<dbReference type="AlphaFoldDB" id="A0A819Q791"/>
<dbReference type="EMBL" id="CAJOBE010007103">
    <property type="protein sequence ID" value="CAF4026929.1"/>
    <property type="molecule type" value="Genomic_DNA"/>
</dbReference>
<name>A0A819Q791_9BILA</name>
<feature type="non-terminal residue" evidence="2">
    <location>
        <position position="62"/>
    </location>
</feature>
<dbReference type="Proteomes" id="UP000663823">
    <property type="component" value="Unassembled WGS sequence"/>
</dbReference>